<sequence length="512" mass="57242">MRVKVLKTNWILEEIVFLFALALPTSIECFTEGLQMKLSNIFIGRSSGNNIEILISAMFIGQTAITIINYPIAEGIAIYVSILCSQAHGAKQYKQVGFYFYRALFMSALTCIPVFTVLISIRHIVYLLFQDWELAEYSGSYTDILCFGYPAYLYYKIGIRFLQALNIVWGPVLYLLIGITVNGIIQYILIFQYNTNIQGAAAGYVIGNYLVALLVFSHIQLSHVHKTISHEWSIELISDWYHTARYAVVAIIQTIIGAAPATILPVICIGMVADNKEQLAIYSITFSIWWLISMAAIGFGSGITVRVAHLLGKNQSKRARKAAILDLIIAQLTIVMCTIIVFAVSEPLSHLFTTDANFAKELTWNLRIFSFLLNTDIKLVIQGVMNACCKQGIQTAVKFIFQTILGSVASVLLIHFVEWKALSIYVQFAVTNTICSVIPLLILSCSNWEKITDVVTQNTNKKTSNLQAEEFHKLKTSILNSKSFIVCRYLASLAISVCVFAIILYVSVIKAY</sequence>
<evidence type="ECO:0000313" key="3">
    <source>
        <dbReference type="EMBL" id="KAI6650864.1"/>
    </source>
</evidence>
<feature type="transmembrane region" description="Helical" evidence="2">
    <location>
        <begin position="246"/>
        <end position="273"/>
    </location>
</feature>
<feature type="transmembrane region" description="Helical" evidence="2">
    <location>
        <begin position="489"/>
        <end position="509"/>
    </location>
</feature>
<dbReference type="GO" id="GO:0042910">
    <property type="term" value="F:xenobiotic transmembrane transporter activity"/>
    <property type="evidence" value="ECO:0007669"/>
    <property type="project" value="InterPro"/>
</dbReference>
<feature type="transmembrane region" description="Helical" evidence="2">
    <location>
        <begin position="396"/>
        <end position="416"/>
    </location>
</feature>
<feature type="transmembrane region" description="Helical" evidence="2">
    <location>
        <begin position="279"/>
        <end position="303"/>
    </location>
</feature>
<organism evidence="3 4">
    <name type="scientific">Oopsacas minuta</name>
    <dbReference type="NCBI Taxonomy" id="111878"/>
    <lineage>
        <taxon>Eukaryota</taxon>
        <taxon>Metazoa</taxon>
        <taxon>Porifera</taxon>
        <taxon>Hexactinellida</taxon>
        <taxon>Hexasterophora</taxon>
        <taxon>Lyssacinosida</taxon>
        <taxon>Leucopsacidae</taxon>
        <taxon>Oopsacas</taxon>
    </lineage>
</organism>
<dbReference type="AlphaFoldDB" id="A0AAV7JPW1"/>
<dbReference type="PANTHER" id="PTHR11206">
    <property type="entry name" value="MULTIDRUG RESISTANCE PROTEIN"/>
    <property type="match status" value="1"/>
</dbReference>
<keyword evidence="2" id="KW-0812">Transmembrane</keyword>
<keyword evidence="4" id="KW-1185">Reference proteome</keyword>
<accession>A0AAV7JPW1</accession>
<proteinExistence type="inferred from homology"/>
<dbReference type="GO" id="GO:0016020">
    <property type="term" value="C:membrane"/>
    <property type="evidence" value="ECO:0007669"/>
    <property type="project" value="InterPro"/>
</dbReference>
<evidence type="ECO:0000256" key="1">
    <source>
        <dbReference type="ARBA" id="ARBA00010199"/>
    </source>
</evidence>
<dbReference type="GO" id="GO:0015297">
    <property type="term" value="F:antiporter activity"/>
    <property type="evidence" value="ECO:0007669"/>
    <property type="project" value="InterPro"/>
</dbReference>
<name>A0AAV7JPW1_9METZ</name>
<gene>
    <name evidence="3" type="ORF">LOD99_5704</name>
</gene>
<dbReference type="InterPro" id="IPR002528">
    <property type="entry name" value="MATE_fam"/>
</dbReference>
<feature type="transmembrane region" description="Helical" evidence="2">
    <location>
        <begin position="103"/>
        <end position="125"/>
    </location>
</feature>
<dbReference type="Pfam" id="PF01554">
    <property type="entry name" value="MatE"/>
    <property type="match status" value="2"/>
</dbReference>
<evidence type="ECO:0000256" key="2">
    <source>
        <dbReference type="RuleBase" id="RU004914"/>
    </source>
</evidence>
<keyword evidence="2" id="KW-1133">Transmembrane helix</keyword>
<feature type="transmembrane region" description="Helical" evidence="2">
    <location>
        <begin position="324"/>
        <end position="344"/>
    </location>
</feature>
<keyword evidence="2" id="KW-0472">Membrane</keyword>
<evidence type="ECO:0000313" key="4">
    <source>
        <dbReference type="Proteomes" id="UP001165289"/>
    </source>
</evidence>
<dbReference type="EMBL" id="JAKMXF010000309">
    <property type="protein sequence ID" value="KAI6650864.1"/>
    <property type="molecule type" value="Genomic_DNA"/>
</dbReference>
<protein>
    <recommendedName>
        <fullName evidence="2">Multidrug and toxin extrusion protein</fullName>
    </recommendedName>
</protein>
<reference evidence="3 4" key="1">
    <citation type="journal article" date="2023" name="BMC Biol.">
        <title>The compact genome of the sponge Oopsacas minuta (Hexactinellida) is lacking key metazoan core genes.</title>
        <authorList>
            <person name="Santini S."/>
            <person name="Schenkelaars Q."/>
            <person name="Jourda C."/>
            <person name="Duchesne M."/>
            <person name="Belahbib H."/>
            <person name="Rocher C."/>
            <person name="Selva M."/>
            <person name="Riesgo A."/>
            <person name="Vervoort M."/>
            <person name="Leys S.P."/>
            <person name="Kodjabachian L."/>
            <person name="Le Bivic A."/>
            <person name="Borchiellini C."/>
            <person name="Claverie J.M."/>
            <person name="Renard E."/>
        </authorList>
    </citation>
    <scope>NUCLEOTIDE SEQUENCE [LARGE SCALE GENOMIC DNA]</scope>
    <source>
        <strain evidence="3">SPO-2</strain>
    </source>
</reference>
<feature type="transmembrane region" description="Helical" evidence="2">
    <location>
        <begin position="53"/>
        <end position="82"/>
    </location>
</feature>
<feature type="transmembrane region" description="Helical" evidence="2">
    <location>
        <begin position="197"/>
        <end position="216"/>
    </location>
</feature>
<feature type="transmembrane region" description="Helical" evidence="2">
    <location>
        <begin position="167"/>
        <end position="191"/>
    </location>
</feature>
<comment type="similarity">
    <text evidence="1 2">Belongs to the multi antimicrobial extrusion (MATE) (TC 2.A.66.1) family.</text>
</comment>
<dbReference type="Proteomes" id="UP001165289">
    <property type="component" value="Unassembled WGS sequence"/>
</dbReference>
<comment type="caution">
    <text evidence="3">The sequence shown here is derived from an EMBL/GenBank/DDBJ whole genome shotgun (WGS) entry which is preliminary data.</text>
</comment>
<feature type="transmembrane region" description="Helical" evidence="2">
    <location>
        <begin position="422"/>
        <end position="443"/>
    </location>
</feature>